<dbReference type="PANTHER" id="PTHR47481:SF31">
    <property type="entry name" value="OS01G0873500 PROTEIN"/>
    <property type="match status" value="1"/>
</dbReference>
<keyword evidence="1" id="KW-0645">Protease</keyword>
<feature type="compositionally biased region" description="Pro residues" evidence="2">
    <location>
        <begin position="909"/>
        <end position="924"/>
    </location>
</feature>
<dbReference type="SUPFAM" id="SSF56672">
    <property type="entry name" value="DNA/RNA polymerases"/>
    <property type="match status" value="1"/>
</dbReference>
<dbReference type="PROSITE" id="PS50994">
    <property type="entry name" value="INTEGRASE"/>
    <property type="match status" value="1"/>
</dbReference>
<dbReference type="GO" id="GO:0015074">
    <property type="term" value="P:DNA integration"/>
    <property type="evidence" value="ECO:0007669"/>
    <property type="project" value="InterPro"/>
</dbReference>
<dbReference type="InterPro" id="IPR036397">
    <property type="entry name" value="RNaseH_sf"/>
</dbReference>
<dbReference type="Gene3D" id="3.30.420.10">
    <property type="entry name" value="Ribonuclease H-like superfamily/Ribonuclease H"/>
    <property type="match status" value="1"/>
</dbReference>
<feature type="region of interest" description="Disordered" evidence="2">
    <location>
        <begin position="866"/>
        <end position="927"/>
    </location>
</feature>
<dbReference type="SUPFAM" id="SSF53098">
    <property type="entry name" value="Ribonuclease H-like"/>
    <property type="match status" value="1"/>
</dbReference>
<dbReference type="Pfam" id="PF22936">
    <property type="entry name" value="Pol_BBD"/>
    <property type="match status" value="1"/>
</dbReference>
<feature type="compositionally biased region" description="Polar residues" evidence="2">
    <location>
        <begin position="271"/>
        <end position="297"/>
    </location>
</feature>
<dbReference type="CDD" id="cd09272">
    <property type="entry name" value="RNase_HI_RT_Ty1"/>
    <property type="match status" value="1"/>
</dbReference>
<protein>
    <recommendedName>
        <fullName evidence="3">Integrase catalytic domain-containing protein</fullName>
    </recommendedName>
</protein>
<dbReference type="InterPro" id="IPR054722">
    <property type="entry name" value="PolX-like_BBD"/>
</dbReference>
<accession>A0AA39RFT8</accession>
<dbReference type="Pfam" id="PF25597">
    <property type="entry name" value="SH3_retrovirus"/>
    <property type="match status" value="1"/>
</dbReference>
<keyword evidence="5" id="KW-1185">Reference proteome</keyword>
<reference evidence="4" key="2">
    <citation type="submission" date="2023-06" db="EMBL/GenBank/DDBJ databases">
        <authorList>
            <person name="Swenson N.G."/>
            <person name="Wegrzyn J.L."/>
            <person name="Mcevoy S.L."/>
        </authorList>
    </citation>
    <scope>NUCLEOTIDE SEQUENCE</scope>
    <source>
        <strain evidence="4">NS2018</strain>
        <tissue evidence="4">Leaf</tissue>
    </source>
</reference>
<evidence type="ECO:0000313" key="5">
    <source>
        <dbReference type="Proteomes" id="UP001168877"/>
    </source>
</evidence>
<feature type="domain" description="Integrase catalytic" evidence="3">
    <location>
        <begin position="573"/>
        <end position="737"/>
    </location>
</feature>
<gene>
    <name evidence="4" type="ORF">LWI29_033229</name>
</gene>
<dbReference type="Pfam" id="PF13976">
    <property type="entry name" value="gag_pre-integrs"/>
    <property type="match status" value="1"/>
</dbReference>
<sequence length="1370" mass="152036">MTSSATTSTSATSSTSSPSVILLGTNNSNQLQSLIAINSTQIPIELSKGGNYAAWRSQFENLLFGYGLMGYLDGTKRCPPEVIKTPPLSSTETTTQETTPNPDYHIWLRQDRLLLHAIQVTCTGAAQSIVTRSTSSAQAWDKLESTYANRSNTRKLGLLDSLTNVSIADKSVTDYMQGIKNILDNLELIGHSVDDGAAVIHTLNGLGPTYLPLASAIRARDSPISFEELYDKLLDYEAFLKREDTKKGIPQVTAQFNQRTSNRRGRGYQGHSPSHMTQNQSGGSGNTNFNSRQNFGSSYAGGSRNFSGPGGSYRPSHSPHFTQQWRPPTSNSQSRPVCQLCDKVGHTARVCRSRPQPDSQAWPQAHHMTTEQPSPQNNWVLDTGASHHMTSDLQNLSLHSEYGGTEDIMVGDGKTIPITHTGSTSLSTPTNTFHLKHVLCSPHISQNLVSVSQFCSHNNTSVEFFPDYFLVKDLTTGASLVRGRNEGNLYVWPLSSRPSTSVSSAHQYFMSSQHNVSSQSWHCRLGHPSQPVLQRLLSSHSLPVTRSDTTVSHCSACLCNKSHKLPFGISTLTCNKPFEVLFTDVWGPAHVQSFDKNKYYVIFVDYFSKYTWLYPLKNKSDVPIVFRRFKLLVENFFNTRIKTVYSDGSGEAQSLGLDLQNLGIQHLKSPPHTPEHVGTAERKHRHVVETALTLLHYASMPPKYWSLAFNAAVYLINRMPTKVLGHHSPYFLLFGREPNYRKLRVFGCLCYPWLRPYTSHKLQPRSRPCVFVGYSTEHSAYLCLDRSTGKIFVSRHVVFVEQNFPFSNTAGPSLQSSATQVSNWIASPALQNFVQPGVESLPSPHSFPQPDSTLPDIIPIHIAPAPGTRLPPAVPTQVGRSQPDGTVQPAIMEPIPADPLPTHRSTSCPPSPESAPLPTSPAQPAPNVIQTRSKNQVFKPKTIFDLHVTTHPVPSTEPTTMLQARKFLEWRNAMSAEYDALVKNGTWTLVPSHSSQNVIGCKWIFRIKRHPDGSVARYKARLVAKGFHQRPGIDFTETFSPVVKPVTVRLILTIAVTNDWPLRQLDVNNAFLQGSLSDDVYMSQPPGFVDAALPHHVCKLRKAIYGLRQAPRAWYNELRTFLLATGFINSQCDTSLFILRRSGHTLYLLVYVDDIIVTGSANSQVWEFIAALALRFSLKDLGQLSFFLGVEATHSASGIFLSQQKYIRDLLTRTNMLEANTVSTPLSLTDTLKLVDGSAPTDATQYRQIVGSLQYLSLTRPDVSFAVNKLSQYMHRPTTNHWNAVKRVLRYLKGSLSHGLLIRRSSPTTLHAFADADWAGDPDDQRSTTAYVVFLGTTPISWSSKKQHTVARSTTEAEYRAIASTAAELN</sequence>
<keyword evidence="1" id="KW-0378">Hydrolase</keyword>
<dbReference type="Pfam" id="PF07727">
    <property type="entry name" value="RVT_2"/>
    <property type="match status" value="1"/>
</dbReference>
<feature type="region of interest" description="Disordered" evidence="2">
    <location>
        <begin position="351"/>
        <end position="376"/>
    </location>
</feature>
<feature type="region of interest" description="Disordered" evidence="2">
    <location>
        <begin position="252"/>
        <end position="336"/>
    </location>
</feature>
<evidence type="ECO:0000256" key="1">
    <source>
        <dbReference type="ARBA" id="ARBA00022750"/>
    </source>
</evidence>
<organism evidence="4 5">
    <name type="scientific">Acer saccharum</name>
    <name type="common">Sugar maple</name>
    <dbReference type="NCBI Taxonomy" id="4024"/>
    <lineage>
        <taxon>Eukaryota</taxon>
        <taxon>Viridiplantae</taxon>
        <taxon>Streptophyta</taxon>
        <taxon>Embryophyta</taxon>
        <taxon>Tracheophyta</taxon>
        <taxon>Spermatophyta</taxon>
        <taxon>Magnoliopsida</taxon>
        <taxon>eudicotyledons</taxon>
        <taxon>Gunneridae</taxon>
        <taxon>Pentapetalae</taxon>
        <taxon>rosids</taxon>
        <taxon>malvids</taxon>
        <taxon>Sapindales</taxon>
        <taxon>Sapindaceae</taxon>
        <taxon>Hippocastanoideae</taxon>
        <taxon>Acereae</taxon>
        <taxon>Acer</taxon>
    </lineage>
</organism>
<dbReference type="EMBL" id="JAUESC010000388">
    <property type="protein sequence ID" value="KAK0572541.1"/>
    <property type="molecule type" value="Genomic_DNA"/>
</dbReference>
<dbReference type="Pfam" id="PF14223">
    <property type="entry name" value="Retrotran_gag_2"/>
    <property type="match status" value="1"/>
</dbReference>
<evidence type="ECO:0000259" key="3">
    <source>
        <dbReference type="PROSITE" id="PS50994"/>
    </source>
</evidence>
<evidence type="ECO:0000256" key="2">
    <source>
        <dbReference type="SAM" id="MobiDB-lite"/>
    </source>
</evidence>
<dbReference type="GO" id="GO:0003676">
    <property type="term" value="F:nucleic acid binding"/>
    <property type="evidence" value="ECO:0007669"/>
    <property type="project" value="InterPro"/>
</dbReference>
<keyword evidence="1" id="KW-0064">Aspartyl protease</keyword>
<evidence type="ECO:0000313" key="4">
    <source>
        <dbReference type="EMBL" id="KAK0572541.1"/>
    </source>
</evidence>
<dbReference type="InterPro" id="IPR057670">
    <property type="entry name" value="SH3_retrovirus"/>
</dbReference>
<dbReference type="InterPro" id="IPR025724">
    <property type="entry name" value="GAG-pre-integrase_dom"/>
</dbReference>
<name>A0AA39RFT8_ACESA</name>
<proteinExistence type="predicted"/>
<dbReference type="GO" id="GO:0004190">
    <property type="term" value="F:aspartic-type endopeptidase activity"/>
    <property type="evidence" value="ECO:0007669"/>
    <property type="project" value="UniProtKB-KW"/>
</dbReference>
<dbReference type="PANTHER" id="PTHR47481">
    <property type="match status" value="1"/>
</dbReference>
<reference evidence="4" key="1">
    <citation type="journal article" date="2022" name="Plant J.">
        <title>Strategies of tolerance reflected in two North American maple genomes.</title>
        <authorList>
            <person name="McEvoy S.L."/>
            <person name="Sezen U.U."/>
            <person name="Trouern-Trend A."/>
            <person name="McMahon S.M."/>
            <person name="Schaberg P.G."/>
            <person name="Yang J."/>
            <person name="Wegrzyn J.L."/>
            <person name="Swenson N.G."/>
        </authorList>
    </citation>
    <scope>NUCLEOTIDE SEQUENCE</scope>
    <source>
        <strain evidence="4">NS2018</strain>
    </source>
</reference>
<dbReference type="InterPro" id="IPR001584">
    <property type="entry name" value="Integrase_cat-core"/>
</dbReference>
<dbReference type="InterPro" id="IPR043502">
    <property type="entry name" value="DNA/RNA_pol_sf"/>
</dbReference>
<comment type="caution">
    <text evidence="4">The sequence shown here is derived from an EMBL/GenBank/DDBJ whole genome shotgun (WGS) entry which is preliminary data.</text>
</comment>
<dbReference type="Proteomes" id="UP001168877">
    <property type="component" value="Unassembled WGS sequence"/>
</dbReference>
<dbReference type="InterPro" id="IPR012337">
    <property type="entry name" value="RNaseH-like_sf"/>
</dbReference>
<dbReference type="InterPro" id="IPR013103">
    <property type="entry name" value="RVT_2"/>
</dbReference>
<feature type="compositionally biased region" description="Polar residues" evidence="2">
    <location>
        <begin position="319"/>
        <end position="336"/>
    </location>
</feature>